<feature type="domain" description="ATP synthase F1 complex delta/epsilon subunit N-terminal" evidence="11">
    <location>
        <begin position="4"/>
        <end position="82"/>
    </location>
</feature>
<name>A0AA46DYQ2_9FUSO</name>
<dbReference type="GO" id="GO:0005524">
    <property type="term" value="F:ATP binding"/>
    <property type="evidence" value="ECO:0007669"/>
    <property type="project" value="UniProtKB-UniRule"/>
</dbReference>
<evidence type="ECO:0000256" key="8">
    <source>
        <dbReference type="HAMAP-Rule" id="MF_00530"/>
    </source>
</evidence>
<evidence type="ECO:0000256" key="4">
    <source>
        <dbReference type="ARBA" id="ARBA00023065"/>
    </source>
</evidence>
<organism evidence="12 13">
    <name type="scientific">Hypnocyclicus thermotrophus</name>
    <dbReference type="NCBI Taxonomy" id="1627895"/>
    <lineage>
        <taxon>Bacteria</taxon>
        <taxon>Fusobacteriati</taxon>
        <taxon>Fusobacteriota</taxon>
        <taxon>Fusobacteriia</taxon>
        <taxon>Fusobacteriales</taxon>
        <taxon>Fusobacteriaceae</taxon>
        <taxon>Hypnocyclicus</taxon>
    </lineage>
</organism>
<dbReference type="HAMAP" id="MF_00530">
    <property type="entry name" value="ATP_synth_epsil_bac"/>
    <property type="match status" value="1"/>
</dbReference>
<evidence type="ECO:0000256" key="6">
    <source>
        <dbReference type="ARBA" id="ARBA00023196"/>
    </source>
</evidence>
<evidence type="ECO:0000256" key="10">
    <source>
        <dbReference type="SAM" id="Coils"/>
    </source>
</evidence>
<keyword evidence="10" id="KW-0175">Coiled coil</keyword>
<evidence type="ECO:0000259" key="11">
    <source>
        <dbReference type="Pfam" id="PF02823"/>
    </source>
</evidence>
<comment type="function">
    <text evidence="8">Produces ATP from ADP in the presence of a proton gradient across the membrane.</text>
</comment>
<comment type="similarity">
    <text evidence="2 8 9">Belongs to the ATPase epsilon chain family.</text>
</comment>
<evidence type="ECO:0000313" key="12">
    <source>
        <dbReference type="EMBL" id="TDT70533.1"/>
    </source>
</evidence>
<evidence type="ECO:0000256" key="7">
    <source>
        <dbReference type="ARBA" id="ARBA00023310"/>
    </source>
</evidence>
<keyword evidence="3 8" id="KW-0813">Transport</keyword>
<comment type="subcellular location">
    <subcellularLocation>
        <location evidence="8">Cell membrane</location>
        <topology evidence="8">Peripheral membrane protein</topology>
    </subcellularLocation>
    <subcellularLocation>
        <location evidence="1">Endomembrane system</location>
        <topology evidence="1">Peripheral membrane protein</topology>
    </subcellularLocation>
</comment>
<keyword evidence="7 8" id="KW-0066">ATP synthesis</keyword>
<comment type="caution">
    <text evidence="12">The sequence shown here is derived from an EMBL/GenBank/DDBJ whole genome shotgun (WGS) entry which is preliminary data.</text>
</comment>
<accession>A0AA46DYQ2</accession>
<proteinExistence type="inferred from homology"/>
<keyword evidence="6 8" id="KW-0139">CF(1)</keyword>
<dbReference type="NCBIfam" id="TIGR01216">
    <property type="entry name" value="ATP_synt_epsi"/>
    <property type="match status" value="1"/>
</dbReference>
<evidence type="ECO:0000256" key="3">
    <source>
        <dbReference type="ARBA" id="ARBA00022448"/>
    </source>
</evidence>
<keyword evidence="8" id="KW-1003">Cell membrane</keyword>
<keyword evidence="13" id="KW-1185">Reference proteome</keyword>
<dbReference type="GO" id="GO:0012505">
    <property type="term" value="C:endomembrane system"/>
    <property type="evidence" value="ECO:0007669"/>
    <property type="project" value="UniProtKB-SubCell"/>
</dbReference>
<evidence type="ECO:0000256" key="9">
    <source>
        <dbReference type="RuleBase" id="RU003656"/>
    </source>
</evidence>
<reference evidence="12 13" key="1">
    <citation type="submission" date="2019-03" db="EMBL/GenBank/DDBJ databases">
        <title>Genomic Encyclopedia of Type Strains, Phase IV (KMG-IV): sequencing the most valuable type-strain genomes for metagenomic binning, comparative biology and taxonomic classification.</title>
        <authorList>
            <person name="Goeker M."/>
        </authorList>
    </citation>
    <scope>NUCLEOTIDE SEQUENCE [LARGE SCALE GENOMIC DNA]</scope>
    <source>
        <strain evidence="12 13">DSM 100055</strain>
    </source>
</reference>
<gene>
    <name evidence="8" type="primary">atpC</name>
    <name evidence="12" type="ORF">EV215_1079</name>
</gene>
<dbReference type="PANTHER" id="PTHR13822:SF10">
    <property type="entry name" value="ATP SYNTHASE EPSILON CHAIN, CHLOROPLASTIC"/>
    <property type="match status" value="1"/>
</dbReference>
<dbReference type="RefSeq" id="WP_134112967.1">
    <property type="nucleotide sequence ID" value="NZ_SOBG01000004.1"/>
</dbReference>
<dbReference type="PANTHER" id="PTHR13822">
    <property type="entry name" value="ATP SYNTHASE DELTA/EPSILON CHAIN"/>
    <property type="match status" value="1"/>
</dbReference>
<evidence type="ECO:0000256" key="5">
    <source>
        <dbReference type="ARBA" id="ARBA00023136"/>
    </source>
</evidence>
<evidence type="ECO:0000256" key="2">
    <source>
        <dbReference type="ARBA" id="ARBA00005712"/>
    </source>
</evidence>
<dbReference type="GO" id="GO:0045259">
    <property type="term" value="C:proton-transporting ATP synthase complex"/>
    <property type="evidence" value="ECO:0007669"/>
    <property type="project" value="UniProtKB-KW"/>
</dbReference>
<dbReference type="InterPro" id="IPR020546">
    <property type="entry name" value="ATP_synth_F1_dsu/esu_N"/>
</dbReference>
<keyword evidence="8" id="KW-0375">Hydrogen ion transport</keyword>
<dbReference type="Gene3D" id="2.60.15.10">
    <property type="entry name" value="F0F1 ATP synthase delta/epsilon subunit, N-terminal"/>
    <property type="match status" value="1"/>
</dbReference>
<evidence type="ECO:0000256" key="1">
    <source>
        <dbReference type="ARBA" id="ARBA00004184"/>
    </source>
</evidence>
<protein>
    <recommendedName>
        <fullName evidence="8">ATP synthase epsilon chain</fullName>
    </recommendedName>
    <alternativeName>
        <fullName evidence="8">ATP synthase F1 sector epsilon subunit</fullName>
    </alternativeName>
    <alternativeName>
        <fullName evidence="8">F-ATPase epsilon subunit</fullName>
    </alternativeName>
</protein>
<evidence type="ECO:0000313" key="13">
    <source>
        <dbReference type="Proteomes" id="UP000294678"/>
    </source>
</evidence>
<dbReference type="Proteomes" id="UP000294678">
    <property type="component" value="Unassembled WGS sequence"/>
</dbReference>
<keyword evidence="5 8" id="KW-0472">Membrane</keyword>
<dbReference type="EMBL" id="SOBG01000004">
    <property type="protein sequence ID" value="TDT70533.1"/>
    <property type="molecule type" value="Genomic_DNA"/>
</dbReference>
<sequence>MATFNFKIITPLKIVLEKEVERVILRTIEGDMGILPNHAPFVAELAIGEMKIKSTSEELKFFVAGGFLEIKDNNVVILADDAMDAKDIDIEQAKKEVEIAKAKLVKLKEDRDIAVTQRALEASLTKVKIAENLK</sequence>
<dbReference type="GO" id="GO:0005886">
    <property type="term" value="C:plasma membrane"/>
    <property type="evidence" value="ECO:0007669"/>
    <property type="project" value="UniProtKB-SubCell"/>
</dbReference>
<keyword evidence="4 8" id="KW-0406">Ion transport</keyword>
<comment type="subunit">
    <text evidence="8 9">F-type ATPases have 2 components, CF(1) - the catalytic core - and CF(0) - the membrane proton channel. CF(1) has five subunits: alpha(3), beta(3), gamma(1), delta(1), epsilon(1). CF(0) has three main subunits: a, b and c.</text>
</comment>
<feature type="coiled-coil region" evidence="10">
    <location>
        <begin position="83"/>
        <end position="110"/>
    </location>
</feature>
<dbReference type="CDD" id="cd12152">
    <property type="entry name" value="F1-ATPase_delta"/>
    <property type="match status" value="1"/>
</dbReference>
<dbReference type="GO" id="GO:0046933">
    <property type="term" value="F:proton-transporting ATP synthase activity, rotational mechanism"/>
    <property type="evidence" value="ECO:0007669"/>
    <property type="project" value="UniProtKB-UniRule"/>
</dbReference>
<dbReference type="SUPFAM" id="SSF51344">
    <property type="entry name" value="Epsilon subunit of F1F0-ATP synthase N-terminal domain"/>
    <property type="match status" value="1"/>
</dbReference>
<dbReference type="AlphaFoldDB" id="A0AA46DYQ2"/>
<dbReference type="InterPro" id="IPR001469">
    <property type="entry name" value="ATP_synth_F1_dsu/esu"/>
</dbReference>
<dbReference type="Pfam" id="PF02823">
    <property type="entry name" value="ATP-synt_DE_N"/>
    <property type="match status" value="1"/>
</dbReference>
<dbReference type="InterPro" id="IPR036771">
    <property type="entry name" value="ATPsynth_dsu/esu_N"/>
</dbReference>